<accession>A0A2P2NXK0</accession>
<organism evidence="1">
    <name type="scientific">Rhizophora mucronata</name>
    <name type="common">Asiatic mangrove</name>
    <dbReference type="NCBI Taxonomy" id="61149"/>
    <lineage>
        <taxon>Eukaryota</taxon>
        <taxon>Viridiplantae</taxon>
        <taxon>Streptophyta</taxon>
        <taxon>Embryophyta</taxon>
        <taxon>Tracheophyta</taxon>
        <taxon>Spermatophyta</taxon>
        <taxon>Magnoliopsida</taxon>
        <taxon>eudicotyledons</taxon>
        <taxon>Gunneridae</taxon>
        <taxon>Pentapetalae</taxon>
        <taxon>rosids</taxon>
        <taxon>fabids</taxon>
        <taxon>Malpighiales</taxon>
        <taxon>Rhizophoraceae</taxon>
        <taxon>Rhizophora</taxon>
    </lineage>
</organism>
<proteinExistence type="predicted"/>
<dbReference type="AlphaFoldDB" id="A0A2P2NXK0"/>
<evidence type="ECO:0000313" key="1">
    <source>
        <dbReference type="EMBL" id="MBX47256.1"/>
    </source>
</evidence>
<dbReference type="EMBL" id="GGEC01066772">
    <property type="protein sequence ID" value="MBX47256.1"/>
    <property type="molecule type" value="Transcribed_RNA"/>
</dbReference>
<protein>
    <submittedName>
        <fullName evidence="1">Uncharacterized protein</fullName>
    </submittedName>
</protein>
<reference evidence="1" key="1">
    <citation type="submission" date="2018-02" db="EMBL/GenBank/DDBJ databases">
        <title>Rhizophora mucronata_Transcriptome.</title>
        <authorList>
            <person name="Meera S.P."/>
            <person name="Sreeshan A."/>
            <person name="Augustine A."/>
        </authorList>
    </citation>
    <scope>NUCLEOTIDE SEQUENCE</scope>
    <source>
        <tissue evidence="1">Leaf</tissue>
    </source>
</reference>
<name>A0A2P2NXK0_RHIMU</name>
<sequence length="37" mass="3965">MAEPPALRTGAATTCPAALSRFTCRSSGYTKQDRTFT</sequence>